<feature type="region of interest" description="Disordered" evidence="1">
    <location>
        <begin position="71"/>
        <end position="100"/>
    </location>
</feature>
<keyword evidence="4" id="KW-1185">Reference proteome</keyword>
<dbReference type="Proteomes" id="UP001221142">
    <property type="component" value="Unassembled WGS sequence"/>
</dbReference>
<evidence type="ECO:0000313" key="4">
    <source>
        <dbReference type="Proteomes" id="UP001221142"/>
    </source>
</evidence>
<gene>
    <name evidence="3" type="ORF">FB45DRAFT_931318</name>
</gene>
<evidence type="ECO:0000313" key="3">
    <source>
        <dbReference type="EMBL" id="KAJ7619651.1"/>
    </source>
</evidence>
<accession>A0AAD7BFS8</accession>
<dbReference type="AlphaFoldDB" id="A0AAD7BFS8"/>
<evidence type="ECO:0000256" key="1">
    <source>
        <dbReference type="SAM" id="MobiDB-lite"/>
    </source>
</evidence>
<proteinExistence type="predicted"/>
<feature type="compositionally biased region" description="Pro residues" evidence="1">
    <location>
        <begin position="75"/>
        <end position="89"/>
    </location>
</feature>
<name>A0AAD7BFS8_9AGAR</name>
<evidence type="ECO:0000256" key="2">
    <source>
        <dbReference type="SAM" id="Phobius"/>
    </source>
</evidence>
<protein>
    <submittedName>
        <fullName evidence="3">Uncharacterized protein</fullName>
    </submittedName>
</protein>
<keyword evidence="2" id="KW-0812">Transmembrane</keyword>
<comment type="caution">
    <text evidence="3">The sequence shown here is derived from an EMBL/GenBank/DDBJ whole genome shotgun (WGS) entry which is preliminary data.</text>
</comment>
<sequence length="262" mass="29809">MPWKRCWSYYRRCAELDRALHPGTRLVVPCYIQSMHSLRLFSTRQASLPRPHGATLYSNVHPQRLHWRRDLRMPPFTPPSRPSASPPRLSPRHPRSPPITHLAVDSSRLASQLHTRASPSLRAASGNTAGCCSTYRRMGRLTHGVSTSGTCGDPPWHAWSWRALDCSHSEAEAGKLEEALRAYHPMHARCFSMYILGDRCTSVAMIATCLLLMLRFVLLSRRRLLQLGDRFDLRQEFPSFNARPCEDSARSTTWCPGWSSSM</sequence>
<reference evidence="3" key="1">
    <citation type="submission" date="2023-03" db="EMBL/GenBank/DDBJ databases">
        <title>Massive genome expansion in bonnet fungi (Mycena s.s.) driven by repeated elements and novel gene families across ecological guilds.</title>
        <authorList>
            <consortium name="Lawrence Berkeley National Laboratory"/>
            <person name="Harder C.B."/>
            <person name="Miyauchi S."/>
            <person name="Viragh M."/>
            <person name="Kuo A."/>
            <person name="Thoen E."/>
            <person name="Andreopoulos B."/>
            <person name="Lu D."/>
            <person name="Skrede I."/>
            <person name="Drula E."/>
            <person name="Henrissat B."/>
            <person name="Morin E."/>
            <person name="Kohler A."/>
            <person name="Barry K."/>
            <person name="LaButti K."/>
            <person name="Morin E."/>
            <person name="Salamov A."/>
            <person name="Lipzen A."/>
            <person name="Mereny Z."/>
            <person name="Hegedus B."/>
            <person name="Baldrian P."/>
            <person name="Stursova M."/>
            <person name="Weitz H."/>
            <person name="Taylor A."/>
            <person name="Grigoriev I.V."/>
            <person name="Nagy L.G."/>
            <person name="Martin F."/>
            <person name="Kauserud H."/>
        </authorList>
    </citation>
    <scope>NUCLEOTIDE SEQUENCE</scope>
    <source>
        <strain evidence="3">9284</strain>
    </source>
</reference>
<keyword evidence="2" id="KW-0472">Membrane</keyword>
<keyword evidence="2" id="KW-1133">Transmembrane helix</keyword>
<organism evidence="3 4">
    <name type="scientific">Roridomyces roridus</name>
    <dbReference type="NCBI Taxonomy" id="1738132"/>
    <lineage>
        <taxon>Eukaryota</taxon>
        <taxon>Fungi</taxon>
        <taxon>Dikarya</taxon>
        <taxon>Basidiomycota</taxon>
        <taxon>Agaricomycotina</taxon>
        <taxon>Agaricomycetes</taxon>
        <taxon>Agaricomycetidae</taxon>
        <taxon>Agaricales</taxon>
        <taxon>Marasmiineae</taxon>
        <taxon>Mycenaceae</taxon>
        <taxon>Roridomyces</taxon>
    </lineage>
</organism>
<feature type="transmembrane region" description="Helical" evidence="2">
    <location>
        <begin position="202"/>
        <end position="220"/>
    </location>
</feature>
<dbReference type="EMBL" id="JARKIF010000018">
    <property type="protein sequence ID" value="KAJ7619651.1"/>
    <property type="molecule type" value="Genomic_DNA"/>
</dbReference>